<dbReference type="PANTHER" id="PTHR30126:SF21">
    <property type="entry name" value="TRANSCRIPTIONAL REGULATOR-RELATED"/>
    <property type="match status" value="1"/>
</dbReference>
<comment type="caution">
    <text evidence="6">The sequence shown here is derived from an EMBL/GenBank/DDBJ whole genome shotgun (WGS) entry which is preliminary data.</text>
</comment>
<evidence type="ECO:0000313" key="6">
    <source>
        <dbReference type="EMBL" id="MEE1674722.1"/>
    </source>
</evidence>
<evidence type="ECO:0000259" key="5">
    <source>
        <dbReference type="PROSITE" id="PS50931"/>
    </source>
</evidence>
<evidence type="ECO:0000256" key="4">
    <source>
        <dbReference type="ARBA" id="ARBA00023163"/>
    </source>
</evidence>
<evidence type="ECO:0000313" key="7">
    <source>
        <dbReference type="Proteomes" id="UP001310248"/>
    </source>
</evidence>
<dbReference type="InterPro" id="IPR000847">
    <property type="entry name" value="LysR_HTH_N"/>
</dbReference>
<name>A0ABU7G5P6_9ALTE</name>
<reference evidence="6 7" key="2">
    <citation type="submission" date="2023-12" db="EMBL/GenBank/DDBJ databases">
        <authorList>
            <consortium name="Cladostephus spongiosus"/>
            <person name="Lorente B."/>
            <person name="Cabral C."/>
            <person name="Frias J."/>
            <person name="Faria J."/>
            <person name="Toubarro D."/>
        </authorList>
    </citation>
    <scope>NUCLEOTIDE SEQUENCE [LARGE SCALE GENOMIC DNA]</scope>
    <source>
        <strain evidence="6 7">ZMCS4</strain>
    </source>
</reference>
<dbReference type="Pfam" id="PF03466">
    <property type="entry name" value="LysR_substrate"/>
    <property type="match status" value="1"/>
</dbReference>
<feature type="domain" description="HTH lysR-type" evidence="5">
    <location>
        <begin position="1"/>
        <end position="58"/>
    </location>
</feature>
<proteinExistence type="inferred from homology"/>
<dbReference type="SUPFAM" id="SSF53850">
    <property type="entry name" value="Periplasmic binding protein-like II"/>
    <property type="match status" value="1"/>
</dbReference>
<dbReference type="InterPro" id="IPR036388">
    <property type="entry name" value="WH-like_DNA-bd_sf"/>
</dbReference>
<dbReference type="PANTHER" id="PTHR30126">
    <property type="entry name" value="HTH-TYPE TRANSCRIPTIONAL REGULATOR"/>
    <property type="match status" value="1"/>
</dbReference>
<dbReference type="Pfam" id="PF00126">
    <property type="entry name" value="HTH_1"/>
    <property type="match status" value="1"/>
</dbReference>
<reference evidence="7" key="1">
    <citation type="submission" date="2023-07" db="EMBL/GenBank/DDBJ databases">
        <title>Draft genome sequence of Agarivorans aestuarii strain ZMCS4, a CAZymes producing bacteria isolated from the marine brown algae Clodostephus spongiosus.</title>
        <authorList>
            <person name="Lorente B."/>
            <person name="Cabral C."/>
            <person name="Frias J."/>
            <person name="Faria J."/>
            <person name="Toubarro D."/>
        </authorList>
    </citation>
    <scope>NUCLEOTIDE SEQUENCE [LARGE SCALE GENOMIC DNA]</scope>
    <source>
        <strain evidence="7">ZMCS4</strain>
    </source>
</reference>
<dbReference type="Proteomes" id="UP001310248">
    <property type="component" value="Unassembled WGS sequence"/>
</dbReference>
<organism evidence="6 7">
    <name type="scientific">Agarivorans aestuarii</name>
    <dbReference type="NCBI Taxonomy" id="1563703"/>
    <lineage>
        <taxon>Bacteria</taxon>
        <taxon>Pseudomonadati</taxon>
        <taxon>Pseudomonadota</taxon>
        <taxon>Gammaproteobacteria</taxon>
        <taxon>Alteromonadales</taxon>
        <taxon>Alteromonadaceae</taxon>
        <taxon>Agarivorans</taxon>
    </lineage>
</organism>
<evidence type="ECO:0000256" key="1">
    <source>
        <dbReference type="ARBA" id="ARBA00009437"/>
    </source>
</evidence>
<comment type="similarity">
    <text evidence="1">Belongs to the LysR transcriptional regulatory family.</text>
</comment>
<dbReference type="SUPFAM" id="SSF46785">
    <property type="entry name" value="Winged helix' DNA-binding domain"/>
    <property type="match status" value="1"/>
</dbReference>
<evidence type="ECO:0000256" key="2">
    <source>
        <dbReference type="ARBA" id="ARBA00023015"/>
    </source>
</evidence>
<gene>
    <name evidence="6" type="ORF">SNR37_004166</name>
</gene>
<dbReference type="InterPro" id="IPR005119">
    <property type="entry name" value="LysR_subst-bd"/>
</dbReference>
<dbReference type="PRINTS" id="PR00039">
    <property type="entry name" value="HTHLYSR"/>
</dbReference>
<sequence>MDVKVFRTFLEVAKEKHFGRASENLYITQAAVSARIKQLESFFDTQLFIRDRNAIKLTSSGERLIAYAENMVRTLEQSKAELLLSKAQAIQLALAGTPNSWDAFLQHGLSVITEVFSGYAFSAETMGREQMHRALLERTLDIGVGFDALKSDELASSQVAQLSLLLVSTKAQLQQQALESDYVYVDWGSRFASEHALRHSNTPPPFLRTSTGRIALDFILEKGGACYLPESMVAPFIDSQQLFLLEDAEPWIRPVYLSYRKDSAALEQIKQVETLLDNSEPTSPFVLQQAGEMPPAE</sequence>
<keyword evidence="2" id="KW-0805">Transcription regulation</keyword>
<keyword evidence="4" id="KW-0804">Transcription</keyword>
<dbReference type="EMBL" id="JAYDYW010000009">
    <property type="protein sequence ID" value="MEE1674722.1"/>
    <property type="molecule type" value="Genomic_DNA"/>
</dbReference>
<keyword evidence="7" id="KW-1185">Reference proteome</keyword>
<dbReference type="PROSITE" id="PS50931">
    <property type="entry name" value="HTH_LYSR"/>
    <property type="match status" value="1"/>
</dbReference>
<keyword evidence="3" id="KW-0238">DNA-binding</keyword>
<evidence type="ECO:0000256" key="3">
    <source>
        <dbReference type="ARBA" id="ARBA00023125"/>
    </source>
</evidence>
<dbReference type="Gene3D" id="1.10.10.10">
    <property type="entry name" value="Winged helix-like DNA-binding domain superfamily/Winged helix DNA-binding domain"/>
    <property type="match status" value="1"/>
</dbReference>
<dbReference type="Gene3D" id="3.40.190.290">
    <property type="match status" value="1"/>
</dbReference>
<dbReference type="RefSeq" id="WP_329775773.1">
    <property type="nucleotide sequence ID" value="NZ_JAYDYW010000009.1"/>
</dbReference>
<dbReference type="InterPro" id="IPR036390">
    <property type="entry name" value="WH_DNA-bd_sf"/>
</dbReference>
<accession>A0ABU7G5P6</accession>
<protein>
    <submittedName>
        <fullName evidence="6">LysR family transcriptional regulator</fullName>
    </submittedName>
</protein>